<accession>A0A1G7T6F0</accession>
<dbReference type="AlphaFoldDB" id="A0A1G7T6F0"/>
<keyword evidence="2" id="KW-1185">Reference proteome</keyword>
<evidence type="ECO:0000313" key="1">
    <source>
        <dbReference type="EMBL" id="SDG30190.1"/>
    </source>
</evidence>
<dbReference type="Proteomes" id="UP000199415">
    <property type="component" value="Unassembled WGS sequence"/>
</dbReference>
<gene>
    <name evidence="1" type="ORF">SAMN05216241_10888</name>
</gene>
<protein>
    <submittedName>
        <fullName evidence="1">PAS domain-containing protein</fullName>
    </submittedName>
</protein>
<proteinExistence type="predicted"/>
<reference evidence="1 2" key="1">
    <citation type="submission" date="2016-10" db="EMBL/GenBank/DDBJ databases">
        <authorList>
            <person name="de Groot N.N."/>
        </authorList>
    </citation>
    <scope>NUCLEOTIDE SEQUENCE [LARGE SCALE GENOMIC DNA]</scope>
    <source>
        <strain evidence="1 2">DSM 25584</strain>
    </source>
</reference>
<dbReference type="OrthoDB" id="8479148at2"/>
<name>A0A1G7T6F0_9PROT</name>
<dbReference type="Pfam" id="PF07310">
    <property type="entry name" value="PAS_5"/>
    <property type="match status" value="1"/>
</dbReference>
<organism evidence="1 2">
    <name type="scientific">Limimonas halophila</name>
    <dbReference type="NCBI Taxonomy" id="1082479"/>
    <lineage>
        <taxon>Bacteria</taxon>
        <taxon>Pseudomonadati</taxon>
        <taxon>Pseudomonadota</taxon>
        <taxon>Alphaproteobacteria</taxon>
        <taxon>Rhodospirillales</taxon>
        <taxon>Rhodovibrionaceae</taxon>
        <taxon>Limimonas</taxon>
    </lineage>
</organism>
<dbReference type="EMBL" id="FNCE01000008">
    <property type="protein sequence ID" value="SDG30190.1"/>
    <property type="molecule type" value="Genomic_DNA"/>
</dbReference>
<evidence type="ECO:0000313" key="2">
    <source>
        <dbReference type="Proteomes" id="UP000199415"/>
    </source>
</evidence>
<sequence length="181" mass="19833">MPMFTTHPCQAFLDHWSACRTAGCRVAARSRLDPVDMPRLLPQMIVYDVGDTAEDVAFRLVGTGITRRWGFDPTGRACARVLGGEDGRDFAAAILRAARDSAGLRMVRRHERASGAVDEIEVCALPVWHEVRGVAQVMSVSAPVRLDRRHTDAANDPIRRRAPVAQSFFSLDPKPDAAALA</sequence>
<dbReference type="STRING" id="1082479.SAMN05216241_10888"/>
<dbReference type="InterPro" id="IPR009922">
    <property type="entry name" value="DUF1457"/>
</dbReference>